<sequence length="85" mass="9647">MCYILDNSEWREGLGGWDACGLYGGASRHSWLSILRWNVTGRLRAIEELLWTAERFVPDELLKAMHMGGSKIHFNGRGVGMDCFT</sequence>
<reference evidence="1 2" key="1">
    <citation type="submission" date="2018-08" db="EMBL/GenBank/DDBJ databases">
        <title>A genome reference for cultivated species of the human gut microbiota.</title>
        <authorList>
            <person name="Zou Y."/>
            <person name="Xue W."/>
            <person name="Luo G."/>
        </authorList>
    </citation>
    <scope>NUCLEOTIDE SEQUENCE [LARGE SCALE GENOMIC DNA]</scope>
    <source>
        <strain evidence="1 2">AF04-15</strain>
    </source>
</reference>
<dbReference type="Proteomes" id="UP000283880">
    <property type="component" value="Unassembled WGS sequence"/>
</dbReference>
<accession>A0A413FHT0</accession>
<evidence type="ECO:0000313" key="1">
    <source>
        <dbReference type="EMBL" id="RGX30803.1"/>
    </source>
</evidence>
<proteinExistence type="predicted"/>
<protein>
    <submittedName>
        <fullName evidence="1">Uncharacterized protein</fullName>
    </submittedName>
</protein>
<name>A0A413FHT0_9FIRM</name>
<organism evidence="1 2">
    <name type="scientific">Enterocloster asparagiformis</name>
    <dbReference type="NCBI Taxonomy" id="333367"/>
    <lineage>
        <taxon>Bacteria</taxon>
        <taxon>Bacillati</taxon>
        <taxon>Bacillota</taxon>
        <taxon>Clostridia</taxon>
        <taxon>Lachnospirales</taxon>
        <taxon>Lachnospiraceae</taxon>
        <taxon>Enterocloster</taxon>
    </lineage>
</organism>
<dbReference type="AlphaFoldDB" id="A0A413FHT0"/>
<comment type="caution">
    <text evidence="1">The sequence shown here is derived from an EMBL/GenBank/DDBJ whole genome shotgun (WGS) entry which is preliminary data.</text>
</comment>
<dbReference type="EMBL" id="QSBM01000004">
    <property type="protein sequence ID" value="RGX30803.1"/>
    <property type="molecule type" value="Genomic_DNA"/>
</dbReference>
<evidence type="ECO:0000313" key="2">
    <source>
        <dbReference type="Proteomes" id="UP000283880"/>
    </source>
</evidence>
<gene>
    <name evidence="1" type="ORF">DWV29_06390</name>
</gene>